<dbReference type="Pfam" id="PF21021">
    <property type="entry name" value="FAF1"/>
    <property type="match status" value="1"/>
</dbReference>
<dbReference type="Gene3D" id="3.10.20.90">
    <property type="entry name" value="Phosphatidylinositol 3-kinase Catalytic Subunit, Chain A, domain 1"/>
    <property type="match status" value="1"/>
</dbReference>
<reference evidence="5 6" key="1">
    <citation type="journal article" date="2017" name="Nature">
        <title>The Apostasia genome and the evolution of orchids.</title>
        <authorList>
            <person name="Zhang G.Q."/>
            <person name="Liu K.W."/>
            <person name="Li Z."/>
            <person name="Lohaus R."/>
            <person name="Hsiao Y.Y."/>
            <person name="Niu S.C."/>
            <person name="Wang J.Y."/>
            <person name="Lin Y.C."/>
            <person name="Xu Q."/>
            <person name="Chen L.J."/>
            <person name="Yoshida K."/>
            <person name="Fujiwara S."/>
            <person name="Wang Z.W."/>
            <person name="Zhang Y.Q."/>
            <person name="Mitsuda N."/>
            <person name="Wang M."/>
            <person name="Liu G.H."/>
            <person name="Pecoraro L."/>
            <person name="Huang H.X."/>
            <person name="Xiao X.J."/>
            <person name="Lin M."/>
            <person name="Wu X.Y."/>
            <person name="Wu W.L."/>
            <person name="Chen Y.Y."/>
            <person name="Chang S.B."/>
            <person name="Sakamoto S."/>
            <person name="Ohme-Takagi M."/>
            <person name="Yagi M."/>
            <person name="Zeng S.J."/>
            <person name="Shen C.Y."/>
            <person name="Yeh C.M."/>
            <person name="Luo Y.B."/>
            <person name="Tsai W.C."/>
            <person name="Van de Peer Y."/>
            <person name="Liu Z.J."/>
        </authorList>
    </citation>
    <scope>NUCLEOTIDE SEQUENCE [LARGE SCALE GENOMIC DNA]</scope>
    <source>
        <strain evidence="6">cv. Shenzhen</strain>
        <tissue evidence="5">Stem</tissue>
    </source>
</reference>
<dbReference type="CDD" id="cd14353">
    <property type="entry name" value="UBA_FAF"/>
    <property type="match status" value="1"/>
</dbReference>
<dbReference type="InterPro" id="IPR006577">
    <property type="entry name" value="UAS"/>
</dbReference>
<feature type="region of interest" description="Disordered" evidence="2">
    <location>
        <begin position="811"/>
        <end position="855"/>
    </location>
</feature>
<feature type="compositionally biased region" description="Basic and acidic residues" evidence="2">
    <location>
        <begin position="812"/>
        <end position="855"/>
    </location>
</feature>
<evidence type="ECO:0000259" key="4">
    <source>
        <dbReference type="PROSITE" id="PS51083"/>
    </source>
</evidence>
<dbReference type="SUPFAM" id="SSF52833">
    <property type="entry name" value="Thioredoxin-like"/>
    <property type="match status" value="1"/>
</dbReference>
<dbReference type="Pfam" id="PF14555">
    <property type="entry name" value="UBA_4"/>
    <property type="match status" value="1"/>
</dbReference>
<dbReference type="InterPro" id="IPR036249">
    <property type="entry name" value="Thioredoxin-like_sf"/>
</dbReference>
<dbReference type="PANTHER" id="PTHR15555:SF0">
    <property type="entry name" value="ZINC FINGER HIT DOMAIN-CONTAINING PROTEIN 2"/>
    <property type="match status" value="1"/>
</dbReference>
<dbReference type="InterPro" id="IPR049483">
    <property type="entry name" value="FAF1_2-like_UAS"/>
</dbReference>
<dbReference type="Pfam" id="PF04438">
    <property type="entry name" value="zf-HIT"/>
    <property type="match status" value="1"/>
</dbReference>
<keyword evidence="1" id="KW-0479">Metal-binding</keyword>
<evidence type="ECO:0008006" key="7">
    <source>
        <dbReference type="Google" id="ProtNLM"/>
    </source>
</evidence>
<dbReference type="PROSITE" id="PS51083">
    <property type="entry name" value="ZF_HIT"/>
    <property type="match status" value="1"/>
</dbReference>
<feature type="domain" description="HIT-type" evidence="4">
    <location>
        <begin position="88"/>
        <end position="120"/>
    </location>
</feature>
<protein>
    <recommendedName>
        <fullName evidence="7">UBX domain-containing protein</fullName>
    </recommendedName>
</protein>
<keyword evidence="6" id="KW-1185">Reference proteome</keyword>
<dbReference type="STRING" id="1088818.A0A2H9ZTC3"/>
<feature type="domain" description="UBX" evidence="3">
    <location>
        <begin position="875"/>
        <end position="953"/>
    </location>
</feature>
<dbReference type="Gene3D" id="1.10.8.10">
    <property type="entry name" value="DNA helicase RuvA subunit, C-terminal domain"/>
    <property type="match status" value="1"/>
</dbReference>
<dbReference type="CDD" id="cd02958">
    <property type="entry name" value="UAS"/>
    <property type="match status" value="1"/>
</dbReference>
<dbReference type="Pfam" id="PF00789">
    <property type="entry name" value="UBX"/>
    <property type="match status" value="1"/>
</dbReference>
<evidence type="ECO:0000256" key="1">
    <source>
        <dbReference type="PROSITE-ProRule" id="PRU00453"/>
    </source>
</evidence>
<name>A0A2H9ZTC3_9ASPA</name>
<dbReference type="InterPro" id="IPR001012">
    <property type="entry name" value="UBX_dom"/>
</dbReference>
<dbReference type="SUPFAM" id="SSF54236">
    <property type="entry name" value="Ubiquitin-like"/>
    <property type="match status" value="1"/>
</dbReference>
<proteinExistence type="predicted"/>
<keyword evidence="1" id="KW-0862">Zinc</keyword>
<keyword evidence="1" id="KW-0863">Zinc-finger</keyword>
<evidence type="ECO:0000313" key="5">
    <source>
        <dbReference type="EMBL" id="PKA46528.1"/>
    </source>
</evidence>
<dbReference type="PROSITE" id="PS50033">
    <property type="entry name" value="UBX"/>
    <property type="match status" value="1"/>
</dbReference>
<dbReference type="CDD" id="cd01767">
    <property type="entry name" value="UBX"/>
    <property type="match status" value="1"/>
</dbReference>
<dbReference type="GO" id="GO:0008270">
    <property type="term" value="F:zinc ion binding"/>
    <property type="evidence" value="ECO:0007669"/>
    <property type="project" value="UniProtKB-UniRule"/>
</dbReference>
<dbReference type="EMBL" id="KZ454132">
    <property type="protein sequence ID" value="PKA46528.1"/>
    <property type="molecule type" value="Genomic_DNA"/>
</dbReference>
<dbReference type="InterPro" id="IPR039646">
    <property type="entry name" value="ZNHIT2"/>
</dbReference>
<dbReference type="AlphaFoldDB" id="A0A2H9ZTC3"/>
<gene>
    <name evidence="5" type="ORF">AXF42_Ash012661</name>
</gene>
<dbReference type="OrthoDB" id="1026733at2759"/>
<dbReference type="InterPro" id="IPR007529">
    <property type="entry name" value="Znf_HIT"/>
</dbReference>
<accession>A0A2H9ZTC3</accession>
<organism evidence="5 6">
    <name type="scientific">Apostasia shenzhenica</name>
    <dbReference type="NCBI Taxonomy" id="1088818"/>
    <lineage>
        <taxon>Eukaryota</taxon>
        <taxon>Viridiplantae</taxon>
        <taxon>Streptophyta</taxon>
        <taxon>Embryophyta</taxon>
        <taxon>Tracheophyta</taxon>
        <taxon>Spermatophyta</taxon>
        <taxon>Magnoliopsida</taxon>
        <taxon>Liliopsida</taxon>
        <taxon>Asparagales</taxon>
        <taxon>Orchidaceae</taxon>
        <taxon>Apostasioideae</taxon>
        <taxon>Apostasia</taxon>
    </lineage>
</organism>
<sequence length="957" mass="105601">MNRSIFDLLYGSENLTTSSLLFTPLLLLPSGLQISQITYAAGKLSSFRRSSKFSRSEGRAQLWDLRMEDVALREAKPSTSFSEARLICRVCEKQFSRYTCPRCNTRYCSLECYKGHSLRCTESFMRENVMEELQQMKSNDESKRKMLEILKRVHSDEEMDSDGEEDSMLSEETIQKILSGHELRWEDLSADEIKKFKRAIASGELSKVIKPWNPWWSKPSARSISLGSGGNQRISLLRSEENMENSSGEVPAGPESPLPQLQQLIHTDPSPLLSLHLIDVIYSYCFTLRLYNGDWPSDPFGAAMVLLSVSSVFGNDGRPETVTEALSSCLEQTCSPAFRHAGGFKFGLILIDDTILLLSLGRNAIICLLSDLHRLIQAGERAVESEEMGNKKKTAESRRKLKAVERKIYFLMCWVHEQPGEAWSSMAALLEVEKASLSGINGLAKGGLAAKSKVLVEEKPNRNWSSRCPNSLPELQSWEGPTEMGDPGGGLDDKLAYFQAITGVEDLDLCTEILSAHNWDLELAISSFTSTADPTSRASAPSSLSPAAAGASAVSAGDVASSSSVDLAQQASPGLAWKIITLPFYVVSGGIGLISGAVGLGTWVAGSILSRSLGLLGLTRPGGQQESERLVPLSASAAEAAGFVAAFERDFGGSAASPPNFVGEGFMDALQRSQREFRLLFVYLHSPDHPDVPVFCSECLCSDMVAAFVNENFVCWGGSIRGSEGFKMSNSLKASRFPFCAVVMASTNQRIVLLEQIEGSKSPEEMLSILQRVVEECTAPLIAARIEAEERRHNMRLREEQDAAYRAALEADQARERQRKEEQERLAREAAEAERKRREEEEAHERAKHEAAEREAAIIRRRQEKAMSLGDEPAKGPDVTQVLVRFPTGERRERRFPSSAAVQTLYDYVDSLECLKAEDYSLVSNFPRTSYGPEKLSLSLKEAGLHPQASLFVEMGS</sequence>
<dbReference type="Proteomes" id="UP000236161">
    <property type="component" value="Unassembled WGS sequence"/>
</dbReference>
<evidence type="ECO:0000256" key="2">
    <source>
        <dbReference type="SAM" id="MobiDB-lite"/>
    </source>
</evidence>
<dbReference type="SMART" id="SM00594">
    <property type="entry name" value="UAS"/>
    <property type="match status" value="1"/>
</dbReference>
<dbReference type="CDD" id="cd23024">
    <property type="entry name" value="zf-HIT_ZNHIT2-3"/>
    <property type="match status" value="1"/>
</dbReference>
<evidence type="ECO:0000259" key="3">
    <source>
        <dbReference type="PROSITE" id="PS50033"/>
    </source>
</evidence>
<dbReference type="SMART" id="SM00166">
    <property type="entry name" value="UBX"/>
    <property type="match status" value="1"/>
</dbReference>
<dbReference type="InterPro" id="IPR029071">
    <property type="entry name" value="Ubiquitin-like_domsf"/>
</dbReference>
<dbReference type="Gene3D" id="3.30.60.190">
    <property type="match status" value="1"/>
</dbReference>
<dbReference type="Gene3D" id="3.40.30.10">
    <property type="entry name" value="Glutaredoxin"/>
    <property type="match status" value="1"/>
</dbReference>
<evidence type="ECO:0000313" key="6">
    <source>
        <dbReference type="Proteomes" id="UP000236161"/>
    </source>
</evidence>
<dbReference type="PANTHER" id="PTHR15555">
    <property type="entry name" value="ZINC FINGER HIT DOMAIN CONTAINING PROTEIN 2 PROTEIN FON -RELATED"/>
    <property type="match status" value="1"/>
</dbReference>
<dbReference type="SUPFAM" id="SSF144232">
    <property type="entry name" value="HIT/MYND zinc finger-like"/>
    <property type="match status" value="1"/>
</dbReference>